<evidence type="ECO:0000313" key="6">
    <source>
        <dbReference type="Proteomes" id="UP000294697"/>
    </source>
</evidence>
<dbReference type="Proteomes" id="UP000294697">
    <property type="component" value="Unassembled WGS sequence"/>
</dbReference>
<dbReference type="InterPro" id="IPR001559">
    <property type="entry name" value="Phosphotriesterase"/>
</dbReference>
<feature type="binding site" evidence="3">
    <location>
        <position position="132"/>
    </location>
    <ligand>
        <name>a divalent metal cation</name>
        <dbReference type="ChEBI" id="CHEBI:60240"/>
        <label>1</label>
    </ligand>
</feature>
<dbReference type="PANTHER" id="PTHR10819:SF3">
    <property type="entry name" value="PHOSPHOTRIESTERASE-RELATED PROTEIN"/>
    <property type="match status" value="1"/>
</dbReference>
<comment type="cofactor">
    <cofactor evidence="3">
        <name>a divalent metal cation</name>
        <dbReference type="ChEBI" id="CHEBI:60240"/>
    </cofactor>
    <text evidence="3">Binds 2 divalent metal cations per subunit.</text>
</comment>
<protein>
    <submittedName>
        <fullName evidence="5">Phosphotriesterase-related protein</fullName>
    </submittedName>
</protein>
<dbReference type="GO" id="GO:0016787">
    <property type="term" value="F:hydrolase activity"/>
    <property type="evidence" value="ECO:0007669"/>
    <property type="project" value="UniProtKB-KW"/>
</dbReference>
<evidence type="ECO:0000256" key="3">
    <source>
        <dbReference type="PIRSR" id="PIRSR601559-52"/>
    </source>
</evidence>
<feature type="binding site" evidence="3">
    <location>
        <position position="132"/>
    </location>
    <ligand>
        <name>a divalent metal cation</name>
        <dbReference type="ChEBI" id="CHEBI:60240"/>
        <label>2</label>
    </ligand>
</feature>
<evidence type="ECO:0000256" key="1">
    <source>
        <dbReference type="ARBA" id="ARBA00022723"/>
    </source>
</evidence>
<evidence type="ECO:0000313" key="5">
    <source>
        <dbReference type="EMBL" id="TDW06400.1"/>
    </source>
</evidence>
<evidence type="ECO:0000256" key="2">
    <source>
        <dbReference type="ARBA" id="ARBA00022801"/>
    </source>
</evidence>
<name>A0A4R7Z5J9_9FIRM</name>
<dbReference type="PROSITE" id="PS51347">
    <property type="entry name" value="PHOSPHOTRIESTERASE_2"/>
    <property type="match status" value="1"/>
</dbReference>
<gene>
    <name evidence="5" type="ORF">C8C77_10536</name>
</gene>
<sequence>MINTLNKQIKAEAMGITMYHEHLTIDLTEQKNDPDARLEGEALLQDLKEIKKAGVKTIVELTNIGMGRDTARLRYLADQLGMNIIASTGFYKEPYLPDFFYQKTKQELVELMVSEIKEGIEGTDIKAGVIGEVGTSQEITAAEKKLLQAAALAQKETGVPIITHLTLGSCGLEQLEILEKAGADLSRVALSHLDLAADIDYVLELAARGVFIGIDTIGKLKYQSDQFRIRLIKALLKAGFKDQVLISTDITRMSHLKANDGHSYQYLFEKFIPKLKAAAVSEEEIEGILIHNPAKLFS</sequence>
<organism evidence="5 6">
    <name type="scientific">Halanaerobium saccharolyticum</name>
    <dbReference type="NCBI Taxonomy" id="43595"/>
    <lineage>
        <taxon>Bacteria</taxon>
        <taxon>Bacillati</taxon>
        <taxon>Bacillota</taxon>
        <taxon>Clostridia</taxon>
        <taxon>Halanaerobiales</taxon>
        <taxon>Halanaerobiaceae</taxon>
        <taxon>Halanaerobium</taxon>
    </lineage>
</organism>
<dbReference type="GO" id="GO:0008270">
    <property type="term" value="F:zinc ion binding"/>
    <property type="evidence" value="ECO:0007669"/>
    <property type="project" value="InterPro"/>
</dbReference>
<comment type="caution">
    <text evidence="4">Lacks conserved residue(s) required for the propagation of feature annotation.</text>
</comment>
<dbReference type="AlphaFoldDB" id="A0A4R7Z5J9"/>
<feature type="binding site" evidence="3">
    <location>
        <position position="20"/>
    </location>
    <ligand>
        <name>a divalent metal cation</name>
        <dbReference type="ChEBI" id="CHEBI:60240"/>
        <label>1</label>
    </ligand>
</feature>
<feature type="binding site" evidence="3">
    <location>
        <position position="22"/>
    </location>
    <ligand>
        <name>a divalent metal cation</name>
        <dbReference type="ChEBI" id="CHEBI:60240"/>
        <label>1</label>
    </ligand>
</feature>
<dbReference type="Gene3D" id="3.20.20.140">
    <property type="entry name" value="Metal-dependent hydrolases"/>
    <property type="match status" value="1"/>
</dbReference>
<dbReference type="RefSeq" id="WP_208320726.1">
    <property type="nucleotide sequence ID" value="NZ_QLME01000001.1"/>
</dbReference>
<comment type="similarity">
    <text evidence="4">Belongs to the metallo-dependent hydrolases superfamily. Phosphotriesterase family.</text>
</comment>
<dbReference type="PIRSF" id="PIRSF016839">
    <property type="entry name" value="PhP"/>
    <property type="match status" value="1"/>
</dbReference>
<proteinExistence type="inferred from homology"/>
<dbReference type="PANTHER" id="PTHR10819">
    <property type="entry name" value="PHOSPHOTRIESTERASE-RELATED"/>
    <property type="match status" value="1"/>
</dbReference>
<feature type="binding site" evidence="3">
    <location>
        <position position="192"/>
    </location>
    <ligand>
        <name>a divalent metal cation</name>
        <dbReference type="ChEBI" id="CHEBI:60240"/>
        <label>2</label>
    </ligand>
</feature>
<dbReference type="InterPro" id="IPR032466">
    <property type="entry name" value="Metal_Hydrolase"/>
</dbReference>
<feature type="binding site" evidence="3">
    <location>
        <position position="249"/>
    </location>
    <ligand>
        <name>a divalent metal cation</name>
        <dbReference type="ChEBI" id="CHEBI:60240"/>
        <label>1</label>
    </ligand>
</feature>
<dbReference type="CDD" id="cd00530">
    <property type="entry name" value="PTE"/>
    <property type="match status" value="1"/>
</dbReference>
<keyword evidence="2" id="KW-0378">Hydrolase</keyword>
<accession>A0A4R7Z5J9</accession>
<dbReference type="SUPFAM" id="SSF51556">
    <property type="entry name" value="Metallo-dependent hydrolases"/>
    <property type="match status" value="1"/>
</dbReference>
<reference evidence="5 6" key="1">
    <citation type="submission" date="2019-03" db="EMBL/GenBank/DDBJ databases">
        <title>Subsurface microbial communities from deep shales in Ohio and West Virginia, USA.</title>
        <authorList>
            <person name="Wrighton K."/>
        </authorList>
    </citation>
    <scope>NUCLEOTIDE SEQUENCE [LARGE SCALE GENOMIC DNA]</scope>
    <source>
        <strain evidence="5 6">MSL9.2</strain>
    </source>
</reference>
<dbReference type="EMBL" id="SODA01000005">
    <property type="protein sequence ID" value="TDW06400.1"/>
    <property type="molecule type" value="Genomic_DNA"/>
</dbReference>
<feature type="binding site" evidence="3">
    <location>
        <position position="164"/>
    </location>
    <ligand>
        <name>a divalent metal cation</name>
        <dbReference type="ChEBI" id="CHEBI:60240"/>
        <label>2</label>
    </ligand>
</feature>
<comment type="caution">
    <text evidence="5">The sequence shown here is derived from an EMBL/GenBank/DDBJ whole genome shotgun (WGS) entry which is preliminary data.</text>
</comment>
<keyword evidence="1 3" id="KW-0479">Metal-binding</keyword>
<dbReference type="Pfam" id="PF02126">
    <property type="entry name" value="PTE"/>
    <property type="match status" value="1"/>
</dbReference>
<evidence type="ECO:0000256" key="4">
    <source>
        <dbReference type="PROSITE-ProRule" id="PRU00679"/>
    </source>
</evidence>